<protein>
    <recommendedName>
        <fullName evidence="2">DUF3741 domain-containing protein</fullName>
    </recommendedName>
</protein>
<dbReference type="InterPro" id="IPR032795">
    <property type="entry name" value="DUF3741-assoc"/>
</dbReference>
<accession>A0AAD4J179</accession>
<dbReference type="Pfam" id="PF14383">
    <property type="entry name" value="VARLMGL"/>
    <property type="match status" value="1"/>
</dbReference>
<dbReference type="EMBL" id="SDAM02000322">
    <property type="protein sequence ID" value="KAH6824763.1"/>
    <property type="molecule type" value="Genomic_DNA"/>
</dbReference>
<proteinExistence type="predicted"/>
<evidence type="ECO:0000313" key="4">
    <source>
        <dbReference type="Proteomes" id="UP001190926"/>
    </source>
</evidence>
<keyword evidence="4" id="KW-1185">Reference proteome</keyword>
<name>A0AAD4J179_PERFH</name>
<evidence type="ECO:0000259" key="2">
    <source>
        <dbReference type="Pfam" id="PF14383"/>
    </source>
</evidence>
<feature type="domain" description="DUF3741" evidence="2">
    <location>
        <begin position="41"/>
        <end position="68"/>
    </location>
</feature>
<dbReference type="PANTHER" id="PTHR35499">
    <property type="entry name" value="OS05G0128300 PROTEIN"/>
    <property type="match status" value="1"/>
</dbReference>
<evidence type="ECO:0000313" key="3">
    <source>
        <dbReference type="EMBL" id="KAH6824763.1"/>
    </source>
</evidence>
<sequence length="344" mass="39491">MPGSSNKCFSAILSRLLCSGGLPTHPSEQFNESSSVKLEIVTKCSESSAKPPGVVARLMGLESFPASSAPPKERTLGDFFRSRSVNSIDFLSHFDPLKHGTPRHRRVRTSLSFREGRISDEFTNVVLLFEEELQKEEEKRREINYGKKVNEIQEGRKSVYRKKVGIEGKRKPDFEKKELQGKIRGNLKERKPLMKCEEELKKKRKKNSKILAHKLNCDFKKIHPQGTDPEVVRRATRTKNQPSQTANSQTESSCSNSAVFSENVVVRGKNERKLTKIDENFCNKKMVEEICLVSEEDIVRENYWINGMELKFDDFEEICQLFGQEILQVLLKQFVDDLVLNFSQ</sequence>
<dbReference type="AlphaFoldDB" id="A0AAD4J179"/>
<dbReference type="PANTHER" id="PTHR35499:SF4">
    <property type="entry name" value="ALC-INTERACTING PROTEIN 1"/>
    <property type="match status" value="1"/>
</dbReference>
<evidence type="ECO:0000256" key="1">
    <source>
        <dbReference type="SAM" id="MobiDB-lite"/>
    </source>
</evidence>
<dbReference type="Proteomes" id="UP001190926">
    <property type="component" value="Unassembled WGS sequence"/>
</dbReference>
<reference evidence="3 4" key="1">
    <citation type="journal article" date="2021" name="Nat. Commun.">
        <title>Incipient diploidization of the medicinal plant Perilla within 10,000 years.</title>
        <authorList>
            <person name="Zhang Y."/>
            <person name="Shen Q."/>
            <person name="Leng L."/>
            <person name="Zhang D."/>
            <person name="Chen S."/>
            <person name="Shi Y."/>
            <person name="Ning Z."/>
            <person name="Chen S."/>
        </authorList>
    </citation>
    <scope>NUCLEOTIDE SEQUENCE [LARGE SCALE GENOMIC DNA]</scope>
    <source>
        <strain evidence="4">cv. PC099</strain>
    </source>
</reference>
<feature type="region of interest" description="Disordered" evidence="1">
    <location>
        <begin position="225"/>
        <end position="255"/>
    </location>
</feature>
<comment type="caution">
    <text evidence="3">The sequence shown here is derived from an EMBL/GenBank/DDBJ whole genome shotgun (WGS) entry which is preliminary data.</text>
</comment>
<feature type="compositionally biased region" description="Polar residues" evidence="1">
    <location>
        <begin position="238"/>
        <end position="255"/>
    </location>
</feature>
<organism evidence="3 4">
    <name type="scientific">Perilla frutescens var. hirtella</name>
    <name type="common">Perilla citriodora</name>
    <name type="synonym">Perilla setoyensis</name>
    <dbReference type="NCBI Taxonomy" id="608512"/>
    <lineage>
        <taxon>Eukaryota</taxon>
        <taxon>Viridiplantae</taxon>
        <taxon>Streptophyta</taxon>
        <taxon>Embryophyta</taxon>
        <taxon>Tracheophyta</taxon>
        <taxon>Spermatophyta</taxon>
        <taxon>Magnoliopsida</taxon>
        <taxon>eudicotyledons</taxon>
        <taxon>Gunneridae</taxon>
        <taxon>Pentapetalae</taxon>
        <taxon>asterids</taxon>
        <taxon>lamiids</taxon>
        <taxon>Lamiales</taxon>
        <taxon>Lamiaceae</taxon>
        <taxon>Nepetoideae</taxon>
        <taxon>Elsholtzieae</taxon>
        <taxon>Perilla</taxon>
    </lineage>
</organism>
<gene>
    <name evidence="3" type="ORF">C2S53_010838</name>
</gene>